<feature type="transmembrane region" description="Helical" evidence="2">
    <location>
        <begin position="284"/>
        <end position="309"/>
    </location>
</feature>
<dbReference type="OrthoDB" id="2217305at2"/>
<keyword evidence="2" id="KW-0472">Membrane</keyword>
<dbReference type="PANTHER" id="PTHR36838:SF3">
    <property type="entry name" value="TRANSPORTER AUXIN EFFLUX CARRIER EC FAMILY"/>
    <property type="match status" value="1"/>
</dbReference>
<evidence type="ECO:0000313" key="4">
    <source>
        <dbReference type="Proteomes" id="UP000306241"/>
    </source>
</evidence>
<name>A0A4V6Z7E6_STRPO</name>
<feature type="transmembrane region" description="Helical" evidence="2">
    <location>
        <begin position="63"/>
        <end position="81"/>
    </location>
</feature>
<feature type="transmembrane region" description="Helical" evidence="2">
    <location>
        <begin position="255"/>
        <end position="277"/>
    </location>
</feature>
<dbReference type="PANTHER" id="PTHR36838">
    <property type="entry name" value="AUXIN EFFLUX CARRIER FAMILY PROTEIN"/>
    <property type="match status" value="1"/>
</dbReference>
<feature type="transmembrane region" description="Helical" evidence="2">
    <location>
        <begin position="192"/>
        <end position="210"/>
    </location>
</feature>
<feature type="transmembrane region" description="Helical" evidence="2">
    <location>
        <begin position="152"/>
        <end position="172"/>
    </location>
</feature>
<feature type="transmembrane region" description="Helical" evidence="2">
    <location>
        <begin position="33"/>
        <end position="51"/>
    </location>
</feature>
<keyword evidence="1" id="KW-0813">Transport</keyword>
<organism evidence="3 4">
    <name type="scientific">Streptococcus porcinus</name>
    <dbReference type="NCBI Taxonomy" id="1340"/>
    <lineage>
        <taxon>Bacteria</taxon>
        <taxon>Bacillati</taxon>
        <taxon>Bacillota</taxon>
        <taxon>Bacilli</taxon>
        <taxon>Lactobacillales</taxon>
        <taxon>Streptococcaceae</taxon>
        <taxon>Streptococcus</taxon>
    </lineage>
</organism>
<evidence type="ECO:0000256" key="1">
    <source>
        <dbReference type="ARBA" id="ARBA00022448"/>
    </source>
</evidence>
<feature type="transmembrane region" description="Helical" evidence="2">
    <location>
        <begin position="93"/>
        <end position="115"/>
    </location>
</feature>
<accession>A0A4V6Z7E6</accession>
<feature type="transmembrane region" description="Helical" evidence="2">
    <location>
        <begin position="222"/>
        <end position="243"/>
    </location>
</feature>
<dbReference type="EMBL" id="LR594052">
    <property type="protein sequence ID" value="VTT43909.1"/>
    <property type="molecule type" value="Genomic_DNA"/>
</dbReference>
<gene>
    <name evidence="3" type="ORF">NCTC10924_00955</name>
</gene>
<sequence length="310" mass="34192">MTAFNTLAPVFFMLILGYLARHFKWITSQDKDGANTIMFTVLFPILIFHLMMQAELRIDTVPIIAYTLIVFVLAVLVGKWLQGFIGESRSHFAPFLLSTVEGGSVALPLYLSIVGVSSNTVIFDIAGAITAFLIIPIIVSKAAANQTSNKELVVSIIKHPFVIAIFLGLVGNVCHWSEIIAQSSIAPAYDGIIGRATAPIAGMILFIIGYDLNMSLTTIRPLAKLILVRFTFYIFVILGFFILFPKIMANYDFELAVLIYFMCPTGFALPAIISPVFKSEEDELFSATFISLSLVVTLIIYTLIVIFMAH</sequence>
<protein>
    <submittedName>
        <fullName evidence="3">Transporter protein</fullName>
    </submittedName>
</protein>
<evidence type="ECO:0000313" key="3">
    <source>
        <dbReference type="EMBL" id="VTT43909.1"/>
    </source>
</evidence>
<keyword evidence="2" id="KW-0812">Transmembrane</keyword>
<reference evidence="3 4" key="1">
    <citation type="submission" date="2019-05" db="EMBL/GenBank/DDBJ databases">
        <authorList>
            <consortium name="Pathogen Informatics"/>
        </authorList>
    </citation>
    <scope>NUCLEOTIDE SEQUENCE [LARGE SCALE GENOMIC DNA]</scope>
    <source>
        <strain evidence="3 4">NCTC10924</strain>
    </source>
</reference>
<proteinExistence type="predicted"/>
<dbReference type="RefSeq" id="WP_138083616.1">
    <property type="nucleotide sequence ID" value="NZ_LR594052.1"/>
</dbReference>
<feature type="transmembrane region" description="Helical" evidence="2">
    <location>
        <begin position="6"/>
        <end position="21"/>
    </location>
</feature>
<evidence type="ECO:0000256" key="2">
    <source>
        <dbReference type="SAM" id="Phobius"/>
    </source>
</evidence>
<dbReference type="Proteomes" id="UP000306241">
    <property type="component" value="Chromosome"/>
</dbReference>
<feature type="transmembrane region" description="Helical" evidence="2">
    <location>
        <begin position="121"/>
        <end position="140"/>
    </location>
</feature>
<dbReference type="AlphaFoldDB" id="A0A4V6Z7E6"/>
<keyword evidence="2" id="KW-1133">Transmembrane helix</keyword>